<evidence type="ECO:0000313" key="2">
    <source>
        <dbReference type="EMBL" id="CAH1597336.1"/>
    </source>
</evidence>
<dbReference type="Proteomes" id="UP001295462">
    <property type="component" value="Unassembled WGS sequence"/>
</dbReference>
<feature type="transmembrane region" description="Helical" evidence="1">
    <location>
        <begin position="20"/>
        <end position="42"/>
    </location>
</feature>
<dbReference type="AlphaFoldDB" id="A0AAU9QSG3"/>
<evidence type="ECO:0000313" key="3">
    <source>
        <dbReference type="Proteomes" id="UP001295462"/>
    </source>
</evidence>
<accession>A0AAU9QSG3</accession>
<keyword evidence="1" id="KW-0812">Transmembrane</keyword>
<feature type="transmembrane region" description="Helical" evidence="1">
    <location>
        <begin position="48"/>
        <end position="72"/>
    </location>
</feature>
<name>A0AAU9QSG3_9VIBR</name>
<organism evidence="2 3">
    <name type="scientific">Vibrio jasicida</name>
    <dbReference type="NCBI Taxonomy" id="766224"/>
    <lineage>
        <taxon>Bacteria</taxon>
        <taxon>Pseudomonadati</taxon>
        <taxon>Pseudomonadota</taxon>
        <taxon>Gammaproteobacteria</taxon>
        <taxon>Vibrionales</taxon>
        <taxon>Vibrionaceae</taxon>
        <taxon>Vibrio</taxon>
    </lineage>
</organism>
<dbReference type="EMBL" id="CAKMUD010000086">
    <property type="protein sequence ID" value="CAH1597336.1"/>
    <property type="molecule type" value="Genomic_DNA"/>
</dbReference>
<reference evidence="2" key="1">
    <citation type="submission" date="2022-01" db="EMBL/GenBank/DDBJ databases">
        <authorList>
            <person name="Lagorce A."/>
        </authorList>
    </citation>
    <scope>NUCLEOTIDE SEQUENCE</scope>
    <source>
        <strain evidence="2">Th15_F1_A12</strain>
    </source>
</reference>
<keyword evidence="1" id="KW-1133">Transmembrane helix</keyword>
<gene>
    <name evidence="2" type="ORF">THF1A12_320015</name>
</gene>
<protein>
    <submittedName>
        <fullName evidence="2">Uncharacterized protein</fullName>
    </submittedName>
</protein>
<proteinExistence type="predicted"/>
<comment type="caution">
    <text evidence="2">The sequence shown here is derived from an EMBL/GenBank/DDBJ whole genome shotgun (WGS) entry which is preliminary data.</text>
</comment>
<evidence type="ECO:0000256" key="1">
    <source>
        <dbReference type="SAM" id="Phobius"/>
    </source>
</evidence>
<keyword evidence="1" id="KW-0472">Membrane</keyword>
<dbReference type="RefSeq" id="WP_409589378.1">
    <property type="nucleotide sequence ID" value="NZ_CAKMTZ010000085.1"/>
</dbReference>
<sequence>MFIKTQSISVNEIPAFVRSALKFVPAILLMLCHFIAEFYTISEQTESMVIYAIMNLLYLSLATLAMMIFYYASMTLLLLKIRTA</sequence>